<comment type="caution">
    <text evidence="1">The sequence shown here is derived from an EMBL/GenBank/DDBJ whole genome shotgun (WGS) entry which is preliminary data.</text>
</comment>
<reference evidence="1" key="1">
    <citation type="submission" date="2023-11" db="EMBL/GenBank/DDBJ databases">
        <authorList>
            <person name="Poullet M."/>
        </authorList>
    </citation>
    <scope>NUCLEOTIDE SEQUENCE</scope>
    <source>
        <strain evidence="1">E1834</strain>
    </source>
</reference>
<keyword evidence="2" id="KW-1185">Reference proteome</keyword>
<gene>
    <name evidence="1" type="ORF">MENTE1834_LOCUS14119</name>
</gene>
<accession>A0ACB0YMU1</accession>
<organism evidence="1 2">
    <name type="scientific">Meloidogyne enterolobii</name>
    <name type="common">Root-knot nematode worm</name>
    <name type="synonym">Meloidogyne mayaguensis</name>
    <dbReference type="NCBI Taxonomy" id="390850"/>
    <lineage>
        <taxon>Eukaryota</taxon>
        <taxon>Metazoa</taxon>
        <taxon>Ecdysozoa</taxon>
        <taxon>Nematoda</taxon>
        <taxon>Chromadorea</taxon>
        <taxon>Rhabditida</taxon>
        <taxon>Tylenchina</taxon>
        <taxon>Tylenchomorpha</taxon>
        <taxon>Tylenchoidea</taxon>
        <taxon>Meloidogynidae</taxon>
        <taxon>Meloidogyninae</taxon>
        <taxon>Meloidogyne</taxon>
    </lineage>
</organism>
<protein>
    <submittedName>
        <fullName evidence="1">Uncharacterized protein</fullName>
    </submittedName>
</protein>
<dbReference type="Proteomes" id="UP001497535">
    <property type="component" value="Unassembled WGS sequence"/>
</dbReference>
<sequence length="53" mass="6278">MHEDLNRITETTKNNKEEDSNVCNEPKTASEAWRLYKQRNNSIIVDLFHGQMK</sequence>
<dbReference type="EMBL" id="CAVMJV010000015">
    <property type="protein sequence ID" value="CAK5053412.1"/>
    <property type="molecule type" value="Genomic_DNA"/>
</dbReference>
<evidence type="ECO:0000313" key="2">
    <source>
        <dbReference type="Proteomes" id="UP001497535"/>
    </source>
</evidence>
<name>A0ACB0YMU1_MELEN</name>
<proteinExistence type="predicted"/>
<evidence type="ECO:0000313" key="1">
    <source>
        <dbReference type="EMBL" id="CAK5053412.1"/>
    </source>
</evidence>